<organism evidence="2 3">
    <name type="scientific">Purpureocillium lavendulum</name>
    <dbReference type="NCBI Taxonomy" id="1247861"/>
    <lineage>
        <taxon>Eukaryota</taxon>
        <taxon>Fungi</taxon>
        <taxon>Dikarya</taxon>
        <taxon>Ascomycota</taxon>
        <taxon>Pezizomycotina</taxon>
        <taxon>Sordariomycetes</taxon>
        <taxon>Hypocreomycetidae</taxon>
        <taxon>Hypocreales</taxon>
        <taxon>Ophiocordycipitaceae</taxon>
        <taxon>Purpureocillium</taxon>
    </lineage>
</organism>
<dbReference type="Proteomes" id="UP001163105">
    <property type="component" value="Unassembled WGS sequence"/>
</dbReference>
<accession>A0AB34FF22</accession>
<dbReference type="InterPro" id="IPR047655">
    <property type="entry name" value="Transpos_IS630-like"/>
</dbReference>
<gene>
    <name evidence="2" type="ORF">O9K51_09846</name>
</gene>
<dbReference type="InterPro" id="IPR012337">
    <property type="entry name" value="RNaseH-like_sf"/>
</dbReference>
<keyword evidence="3" id="KW-1185">Reference proteome</keyword>
<sequence>MLRTLRKQLAKQPDMFRFEMIAFLSELFDVEVSKATITRALQSSGMTRKIIRRVAMQQDTDLHDLFLHKIHLQQVKSYHMTFVDESGSDKREGHRRWGWADEDVTPVQRQEFSRGRRFQVLPAYTQDGILLSRIYPESTNSAIFEDFIEQLIQHCGRFPEPRSALIWDNASWHRTTRVNEMCAEAGVKNIPSPPYSPRFNPIEEFFAEFKDYVKKHWYEHLFLIRRDFRAYLRNCIDAAGYDRESARGHFCHSGYHVYERYERYRNGA</sequence>
<dbReference type="GO" id="GO:0016301">
    <property type="term" value="F:kinase activity"/>
    <property type="evidence" value="ECO:0007669"/>
    <property type="project" value="UniProtKB-KW"/>
</dbReference>
<reference evidence="2" key="1">
    <citation type="submission" date="2023-01" db="EMBL/GenBank/DDBJ databases">
        <title>The growth and conidiation of Purpureocillium lavendulum are regulated by nitrogen source and histone H3K14 acetylation.</title>
        <authorList>
            <person name="Tang P."/>
            <person name="Han J."/>
            <person name="Zhang C."/>
            <person name="Tang P."/>
            <person name="Qi F."/>
            <person name="Zhang K."/>
            <person name="Liang L."/>
        </authorList>
    </citation>
    <scope>NUCLEOTIDE SEQUENCE</scope>
    <source>
        <strain evidence="2">YMF1.00683</strain>
    </source>
</reference>
<evidence type="ECO:0000259" key="1">
    <source>
        <dbReference type="Pfam" id="PF13358"/>
    </source>
</evidence>
<keyword evidence="2" id="KW-0418">Kinase</keyword>
<dbReference type="Pfam" id="PF13358">
    <property type="entry name" value="DDE_3"/>
    <property type="match status" value="1"/>
</dbReference>
<proteinExistence type="predicted"/>
<evidence type="ECO:0000313" key="2">
    <source>
        <dbReference type="EMBL" id="KAJ6437639.1"/>
    </source>
</evidence>
<dbReference type="GO" id="GO:0003676">
    <property type="term" value="F:nucleic acid binding"/>
    <property type="evidence" value="ECO:0007669"/>
    <property type="project" value="InterPro"/>
</dbReference>
<dbReference type="SUPFAM" id="SSF53098">
    <property type="entry name" value="Ribonuclease H-like"/>
    <property type="match status" value="1"/>
</dbReference>
<feature type="domain" description="Tc1-like transposase DDE" evidence="1">
    <location>
        <begin position="80"/>
        <end position="215"/>
    </location>
</feature>
<dbReference type="EMBL" id="JAQHRD010000011">
    <property type="protein sequence ID" value="KAJ6437639.1"/>
    <property type="molecule type" value="Genomic_DNA"/>
</dbReference>
<dbReference type="PANTHER" id="PTHR46564">
    <property type="entry name" value="TRANSPOSASE"/>
    <property type="match status" value="1"/>
</dbReference>
<comment type="caution">
    <text evidence="2">The sequence shown here is derived from an EMBL/GenBank/DDBJ whole genome shotgun (WGS) entry which is preliminary data.</text>
</comment>
<evidence type="ECO:0000313" key="3">
    <source>
        <dbReference type="Proteomes" id="UP001163105"/>
    </source>
</evidence>
<dbReference type="InterPro" id="IPR038717">
    <property type="entry name" value="Tc1-like_DDE_dom"/>
</dbReference>
<name>A0AB34FF22_9HYPO</name>
<dbReference type="Gene3D" id="3.30.420.10">
    <property type="entry name" value="Ribonuclease H-like superfamily/Ribonuclease H"/>
    <property type="match status" value="1"/>
</dbReference>
<dbReference type="InterPro" id="IPR036397">
    <property type="entry name" value="RNaseH_sf"/>
</dbReference>
<keyword evidence="2" id="KW-0808">Transferase</keyword>
<protein>
    <submittedName>
        <fullName evidence="2">Protein kinase</fullName>
    </submittedName>
</protein>
<dbReference type="AlphaFoldDB" id="A0AB34FF22"/>
<dbReference type="NCBIfam" id="NF033545">
    <property type="entry name" value="transpos_IS630"/>
    <property type="match status" value="1"/>
</dbReference>
<dbReference type="PANTHER" id="PTHR46564:SF1">
    <property type="entry name" value="TRANSPOSASE"/>
    <property type="match status" value="1"/>
</dbReference>